<evidence type="ECO:0000313" key="2">
    <source>
        <dbReference type="Proteomes" id="UP001480595"/>
    </source>
</evidence>
<sequence>MHTYDGARLGAPHAEGGQKPGTGILDLPLEILALTFEHFWINSCYAPGWKELRESSRALRLTCRRLSDAATPILFSTPTIDLNEEAVRRAEKLVSCNPIIAASVRKVVISLACYHPEMAKDMSLFIGTQLENIEMICTKYDCDWLGRPLRDEDGRRALYEAPSSVPLEWNGEDSDRSLLEEVECLRNGHRIFDAWDGGRYLRHYDPDNHFHRYGQTERAKAIHTYRELLRKTYDSYFEKHLEKLEFIENGSFVQATVRCLGHLRHKGLRFIITDDPMLDPEKGHPYHNGAKIINDNERLLSAMVVPQDWFEIH</sequence>
<proteinExistence type="predicted"/>
<reference evidence="1 2" key="1">
    <citation type="submission" date="2023-01" db="EMBL/GenBank/DDBJ databases">
        <title>Analysis of 21 Apiospora genomes using comparative genomics revels a genus with tremendous synthesis potential of carbohydrate active enzymes and secondary metabolites.</title>
        <authorList>
            <person name="Sorensen T."/>
        </authorList>
    </citation>
    <scope>NUCLEOTIDE SEQUENCE [LARGE SCALE GENOMIC DNA]</scope>
    <source>
        <strain evidence="1 2">CBS 135458</strain>
    </source>
</reference>
<accession>A0ABR1SUN5</accession>
<name>A0ABR1SUN5_9PEZI</name>
<evidence type="ECO:0008006" key="3">
    <source>
        <dbReference type="Google" id="ProtNLM"/>
    </source>
</evidence>
<organism evidence="1 2">
    <name type="scientific">Apiospora phragmitis</name>
    <dbReference type="NCBI Taxonomy" id="2905665"/>
    <lineage>
        <taxon>Eukaryota</taxon>
        <taxon>Fungi</taxon>
        <taxon>Dikarya</taxon>
        <taxon>Ascomycota</taxon>
        <taxon>Pezizomycotina</taxon>
        <taxon>Sordariomycetes</taxon>
        <taxon>Xylariomycetidae</taxon>
        <taxon>Amphisphaeriales</taxon>
        <taxon>Apiosporaceae</taxon>
        <taxon>Apiospora</taxon>
    </lineage>
</organism>
<dbReference type="RefSeq" id="XP_066707894.1">
    <property type="nucleotide sequence ID" value="XM_066866218.1"/>
</dbReference>
<dbReference type="GeneID" id="92099281"/>
<evidence type="ECO:0000313" key="1">
    <source>
        <dbReference type="EMBL" id="KAK8038042.1"/>
    </source>
</evidence>
<protein>
    <recommendedName>
        <fullName evidence="3">F-box domain-containing protein</fullName>
    </recommendedName>
</protein>
<dbReference type="Proteomes" id="UP001480595">
    <property type="component" value="Unassembled WGS sequence"/>
</dbReference>
<keyword evidence="2" id="KW-1185">Reference proteome</keyword>
<dbReference type="EMBL" id="JAQQWL010000016">
    <property type="protein sequence ID" value="KAK8038042.1"/>
    <property type="molecule type" value="Genomic_DNA"/>
</dbReference>
<comment type="caution">
    <text evidence="1">The sequence shown here is derived from an EMBL/GenBank/DDBJ whole genome shotgun (WGS) entry which is preliminary data.</text>
</comment>
<gene>
    <name evidence="1" type="ORF">PG994_014809</name>
</gene>